<dbReference type="AlphaFoldDB" id="A0A9P7IYA0"/>
<name>A0A9P7IYA0_9AGAM</name>
<dbReference type="OrthoDB" id="2668963at2759"/>
<dbReference type="EMBL" id="JABBWE010000017">
    <property type="protein sequence ID" value="KAG1796952.1"/>
    <property type="molecule type" value="Genomic_DNA"/>
</dbReference>
<evidence type="ECO:0000313" key="1">
    <source>
        <dbReference type="EMBL" id="KAG1796952.1"/>
    </source>
</evidence>
<dbReference type="GeneID" id="64590545"/>
<feature type="non-terminal residue" evidence="1">
    <location>
        <position position="141"/>
    </location>
</feature>
<evidence type="ECO:0008006" key="3">
    <source>
        <dbReference type="Google" id="ProtNLM"/>
    </source>
</evidence>
<dbReference type="RefSeq" id="XP_041162223.1">
    <property type="nucleotide sequence ID" value="XM_041296781.1"/>
</dbReference>
<proteinExistence type="predicted"/>
<protein>
    <recommendedName>
        <fullName evidence="3">HTH CENPB-type domain-containing protein</fullName>
    </recommendedName>
</protein>
<evidence type="ECO:0000313" key="2">
    <source>
        <dbReference type="Proteomes" id="UP000719766"/>
    </source>
</evidence>
<dbReference type="Proteomes" id="UP000719766">
    <property type="component" value="Unassembled WGS sequence"/>
</dbReference>
<keyword evidence="2" id="KW-1185">Reference proteome</keyword>
<comment type="caution">
    <text evidence="1">The sequence shown here is derived from an EMBL/GenBank/DDBJ whole genome shotgun (WGS) entry which is preliminary data.</text>
</comment>
<sequence>MPGRPKSVTRKRREAREACDYLMSRAVEAYRAELTKAPGIRRRGARTICHDFEKMNFEATGKLIKLSYSTLIRLAAGGKTLSETNAAKAWITEEETKQVIAYVQEVGDRGFPLSHKRLREHVNEICHARLGDGFPGVGVKW</sequence>
<accession>A0A9P7IYA0</accession>
<organism evidence="1 2">
    <name type="scientific">Suillus plorans</name>
    <dbReference type="NCBI Taxonomy" id="116603"/>
    <lineage>
        <taxon>Eukaryota</taxon>
        <taxon>Fungi</taxon>
        <taxon>Dikarya</taxon>
        <taxon>Basidiomycota</taxon>
        <taxon>Agaricomycotina</taxon>
        <taxon>Agaricomycetes</taxon>
        <taxon>Agaricomycetidae</taxon>
        <taxon>Boletales</taxon>
        <taxon>Suillineae</taxon>
        <taxon>Suillaceae</taxon>
        <taxon>Suillus</taxon>
    </lineage>
</organism>
<reference evidence="1" key="1">
    <citation type="journal article" date="2020" name="New Phytol.">
        <title>Comparative genomics reveals dynamic genome evolution in host specialist ectomycorrhizal fungi.</title>
        <authorList>
            <person name="Lofgren L.A."/>
            <person name="Nguyen N.H."/>
            <person name="Vilgalys R."/>
            <person name="Ruytinx J."/>
            <person name="Liao H.L."/>
            <person name="Branco S."/>
            <person name="Kuo A."/>
            <person name="LaButti K."/>
            <person name="Lipzen A."/>
            <person name="Andreopoulos W."/>
            <person name="Pangilinan J."/>
            <person name="Riley R."/>
            <person name="Hundley H."/>
            <person name="Na H."/>
            <person name="Barry K."/>
            <person name="Grigoriev I.V."/>
            <person name="Stajich J.E."/>
            <person name="Kennedy P.G."/>
        </authorList>
    </citation>
    <scope>NUCLEOTIDE SEQUENCE</scope>
    <source>
        <strain evidence="1">S12</strain>
    </source>
</reference>
<gene>
    <name evidence="1" type="ORF">HD556DRAFT_1220189</name>
</gene>